<dbReference type="InterPro" id="IPR045175">
    <property type="entry name" value="M28_fam"/>
</dbReference>
<evidence type="ECO:0000313" key="4">
    <source>
        <dbReference type="EMBL" id="SFN99321.1"/>
    </source>
</evidence>
<dbReference type="EMBL" id="FOVN01000008">
    <property type="protein sequence ID" value="SFN99321.1"/>
    <property type="molecule type" value="Genomic_DNA"/>
</dbReference>
<dbReference type="PANTHER" id="PTHR12147:SF26">
    <property type="entry name" value="PEPTIDASE M28 DOMAIN-CONTAINING PROTEIN"/>
    <property type="match status" value="1"/>
</dbReference>
<evidence type="ECO:0000259" key="2">
    <source>
        <dbReference type="Pfam" id="PF04389"/>
    </source>
</evidence>
<feature type="domain" description="Secretion system C-terminal sorting" evidence="3">
    <location>
        <begin position="315"/>
        <end position="386"/>
    </location>
</feature>
<evidence type="ECO:0000259" key="3">
    <source>
        <dbReference type="Pfam" id="PF18962"/>
    </source>
</evidence>
<dbReference type="RefSeq" id="WP_092209912.1">
    <property type="nucleotide sequence ID" value="NZ_FOVN01000008.1"/>
</dbReference>
<dbReference type="Gene3D" id="3.40.630.10">
    <property type="entry name" value="Zn peptidases"/>
    <property type="match status" value="1"/>
</dbReference>
<dbReference type="Proteomes" id="UP000198705">
    <property type="component" value="Unassembled WGS sequence"/>
</dbReference>
<dbReference type="AlphaFoldDB" id="A0A1I5DKK3"/>
<accession>A0A1I5DKK3</accession>
<dbReference type="InterPro" id="IPR007484">
    <property type="entry name" value="Peptidase_M28"/>
</dbReference>
<dbReference type="OrthoDB" id="1521787at2"/>
<dbReference type="Pfam" id="PF18962">
    <property type="entry name" value="Por_Secre_tail"/>
    <property type="match status" value="1"/>
</dbReference>
<proteinExistence type="predicted"/>
<dbReference type="InterPro" id="IPR026444">
    <property type="entry name" value="Secre_tail"/>
</dbReference>
<dbReference type="NCBIfam" id="TIGR04183">
    <property type="entry name" value="Por_Secre_tail"/>
    <property type="match status" value="1"/>
</dbReference>
<dbReference type="GO" id="GO:0008235">
    <property type="term" value="F:metalloexopeptidase activity"/>
    <property type="evidence" value="ECO:0007669"/>
    <property type="project" value="InterPro"/>
</dbReference>
<reference evidence="5" key="1">
    <citation type="submission" date="2016-10" db="EMBL/GenBank/DDBJ databases">
        <authorList>
            <person name="Varghese N."/>
            <person name="Submissions S."/>
        </authorList>
    </citation>
    <scope>NUCLEOTIDE SEQUENCE [LARGE SCALE GENOMIC DNA]</scope>
    <source>
        <strain evidence="5">DSM 23925</strain>
    </source>
</reference>
<dbReference type="GO" id="GO:0006508">
    <property type="term" value="P:proteolysis"/>
    <property type="evidence" value="ECO:0007669"/>
    <property type="project" value="InterPro"/>
</dbReference>
<dbReference type="Pfam" id="PF04389">
    <property type="entry name" value="Peptidase_M28"/>
    <property type="match status" value="1"/>
</dbReference>
<keyword evidence="1" id="KW-0732">Signal</keyword>
<organism evidence="4 5">
    <name type="scientific">Bizionia echini</name>
    <dbReference type="NCBI Taxonomy" id="649333"/>
    <lineage>
        <taxon>Bacteria</taxon>
        <taxon>Pseudomonadati</taxon>
        <taxon>Bacteroidota</taxon>
        <taxon>Flavobacteriia</taxon>
        <taxon>Flavobacteriales</taxon>
        <taxon>Flavobacteriaceae</taxon>
        <taxon>Bizionia</taxon>
    </lineage>
</organism>
<evidence type="ECO:0000313" key="5">
    <source>
        <dbReference type="Proteomes" id="UP000198705"/>
    </source>
</evidence>
<feature type="domain" description="Peptidase M28" evidence="2">
    <location>
        <begin position="94"/>
        <end position="286"/>
    </location>
</feature>
<dbReference type="SUPFAM" id="SSF53187">
    <property type="entry name" value="Zn-dependent exopeptidases"/>
    <property type="match status" value="1"/>
</dbReference>
<sequence>MKKTYLIITVFLFVVNVETTFSQTFNTYYGSVVDQVSESNILSDLTTFENYGVKELGTSELSNTKDWLVSRYQSLGYTAIEQQAFSYSGNTSYNIIVTKTGRVYPNTYIIIDAHYDTINGTGTNDNGSGTVLLLEIARLLANVDTEYSIKFIHFSGEELGLIGSNYYVDNTVNPQNLDIRLVFNIDEVGGVNGANNTTIVCEEDRSNPPANNSASSIATQTLAACMELYSNLNTEISYAYASDYIPFENNGEIITGLYEKNETPYAHTANDLLVNMDPAYLFQVTKGALGAALEFAISTNPLSIDSNHLDTEVILFPNPSSGKLTIKIANFQNEMALMTVYNMLGKNVFHTKLTQMNSSVNLKNLSPGVYLAVFENDSRTTTKKIILK</sequence>
<gene>
    <name evidence="4" type="ORF">SAMN04487989_10867</name>
</gene>
<dbReference type="PANTHER" id="PTHR12147">
    <property type="entry name" value="METALLOPEPTIDASE M28 FAMILY MEMBER"/>
    <property type="match status" value="1"/>
</dbReference>
<evidence type="ECO:0000256" key="1">
    <source>
        <dbReference type="ARBA" id="ARBA00022729"/>
    </source>
</evidence>
<dbReference type="STRING" id="649333.SAMN04487989_10867"/>
<keyword evidence="5" id="KW-1185">Reference proteome</keyword>
<protein>
    <submittedName>
        <fullName evidence="4">Por secretion system C-terminal sorting domain-containing protein</fullName>
    </submittedName>
</protein>
<name>A0A1I5DKK3_9FLAO</name>